<accession>K0RGM7</accession>
<evidence type="ECO:0000313" key="3">
    <source>
        <dbReference type="Proteomes" id="UP000266841"/>
    </source>
</evidence>
<dbReference type="EMBL" id="AGNL01039894">
    <property type="protein sequence ID" value="EJK52415.1"/>
    <property type="molecule type" value="Genomic_DNA"/>
</dbReference>
<comment type="caution">
    <text evidence="2">The sequence shown here is derived from an EMBL/GenBank/DDBJ whole genome shotgun (WGS) entry which is preliminary data.</text>
</comment>
<gene>
    <name evidence="2" type="ORF">THAOC_28306</name>
</gene>
<protein>
    <submittedName>
        <fullName evidence="2">Uncharacterized protein</fullName>
    </submittedName>
</protein>
<feature type="transmembrane region" description="Helical" evidence="1">
    <location>
        <begin position="83"/>
        <end position="104"/>
    </location>
</feature>
<keyword evidence="1" id="KW-0472">Membrane</keyword>
<dbReference type="Proteomes" id="UP000266841">
    <property type="component" value="Unassembled WGS sequence"/>
</dbReference>
<proteinExistence type="predicted"/>
<keyword evidence="3" id="KW-1185">Reference proteome</keyword>
<keyword evidence="1" id="KW-0812">Transmembrane</keyword>
<dbReference type="AlphaFoldDB" id="K0RGM7"/>
<organism evidence="2 3">
    <name type="scientific">Thalassiosira oceanica</name>
    <name type="common">Marine diatom</name>
    <dbReference type="NCBI Taxonomy" id="159749"/>
    <lineage>
        <taxon>Eukaryota</taxon>
        <taxon>Sar</taxon>
        <taxon>Stramenopiles</taxon>
        <taxon>Ochrophyta</taxon>
        <taxon>Bacillariophyta</taxon>
        <taxon>Coscinodiscophyceae</taxon>
        <taxon>Thalassiosirophycidae</taxon>
        <taxon>Thalassiosirales</taxon>
        <taxon>Thalassiosiraceae</taxon>
        <taxon>Thalassiosira</taxon>
    </lineage>
</organism>
<sequence>AATRRHGAGLPARPPAFMPDEMGGMLVVAAERGAAQFVDAREAERRASPRAFSRDDAVSSGNLTLLPTDATLSVAASPEDDNAAARALSASFFFFFFLLFTSSLMSSRVILSRGATPFVLVTNPSTKPRCARPPLLSLCRINSSARLPIMTPRTLLVALSNLRYSDGRGGIDASLSHRPVPPLLVLRAFVAPRPLAGRLDVSLLRPRPPPPPLPDRRAPWGIVAFTSTAWQAETGRNWAYIASSALIEICGNLMWKFKKL</sequence>
<evidence type="ECO:0000313" key="2">
    <source>
        <dbReference type="EMBL" id="EJK52415.1"/>
    </source>
</evidence>
<name>K0RGM7_THAOC</name>
<feature type="non-terminal residue" evidence="2">
    <location>
        <position position="1"/>
    </location>
</feature>
<evidence type="ECO:0000256" key="1">
    <source>
        <dbReference type="SAM" id="Phobius"/>
    </source>
</evidence>
<keyword evidence="1" id="KW-1133">Transmembrane helix</keyword>
<reference evidence="2 3" key="1">
    <citation type="journal article" date="2012" name="Genome Biol.">
        <title>Genome and low-iron response of an oceanic diatom adapted to chronic iron limitation.</title>
        <authorList>
            <person name="Lommer M."/>
            <person name="Specht M."/>
            <person name="Roy A.S."/>
            <person name="Kraemer L."/>
            <person name="Andreson R."/>
            <person name="Gutowska M.A."/>
            <person name="Wolf J."/>
            <person name="Bergner S.V."/>
            <person name="Schilhabel M.B."/>
            <person name="Klostermeier U.C."/>
            <person name="Beiko R.G."/>
            <person name="Rosenstiel P."/>
            <person name="Hippler M."/>
            <person name="Laroche J."/>
        </authorList>
    </citation>
    <scope>NUCLEOTIDE SEQUENCE [LARGE SCALE GENOMIC DNA]</scope>
    <source>
        <strain evidence="2 3">CCMP1005</strain>
    </source>
</reference>